<evidence type="ECO:0000256" key="3">
    <source>
        <dbReference type="ARBA" id="ARBA00022525"/>
    </source>
</evidence>
<dbReference type="EC" id="3.2.1.58" evidence="9"/>
<dbReference type="InterPro" id="IPR001547">
    <property type="entry name" value="Glyco_hydro_5"/>
</dbReference>
<dbReference type="PANTHER" id="PTHR31297">
    <property type="entry name" value="GLUCAN ENDO-1,6-BETA-GLUCOSIDASE B"/>
    <property type="match status" value="1"/>
</dbReference>
<keyword evidence="5 10" id="KW-0378">Hydrolase</keyword>
<dbReference type="EMBL" id="JAACJP010000009">
    <property type="protein sequence ID" value="KAF5382006.1"/>
    <property type="molecule type" value="Genomic_DNA"/>
</dbReference>
<keyword evidence="6 10" id="KW-0326">Glycosidase</keyword>
<keyword evidence="3" id="KW-0964">Secreted</keyword>
<dbReference type="Proteomes" id="UP000565441">
    <property type="component" value="Unassembled WGS sequence"/>
</dbReference>
<evidence type="ECO:0000256" key="8">
    <source>
        <dbReference type="ARBA" id="ARBA00036824"/>
    </source>
</evidence>
<evidence type="ECO:0000259" key="11">
    <source>
        <dbReference type="Pfam" id="PF00150"/>
    </source>
</evidence>
<evidence type="ECO:0000256" key="4">
    <source>
        <dbReference type="ARBA" id="ARBA00022729"/>
    </source>
</evidence>
<comment type="subcellular location">
    <subcellularLocation>
        <location evidence="1">Secreted</location>
    </subcellularLocation>
</comment>
<name>A0A8H5HED6_9AGAR</name>
<dbReference type="OrthoDB" id="62120at2759"/>
<dbReference type="Gene3D" id="3.20.20.80">
    <property type="entry name" value="Glycosidases"/>
    <property type="match status" value="1"/>
</dbReference>
<keyword evidence="4" id="KW-0732">Signal</keyword>
<dbReference type="GO" id="GO:0005576">
    <property type="term" value="C:extracellular region"/>
    <property type="evidence" value="ECO:0007669"/>
    <property type="project" value="UniProtKB-SubCell"/>
</dbReference>
<dbReference type="AlphaFoldDB" id="A0A8H5HED6"/>
<evidence type="ECO:0000313" key="12">
    <source>
        <dbReference type="EMBL" id="KAF5382006.1"/>
    </source>
</evidence>
<evidence type="ECO:0000256" key="1">
    <source>
        <dbReference type="ARBA" id="ARBA00004613"/>
    </source>
</evidence>
<accession>A0A8H5HED6</accession>
<evidence type="ECO:0000256" key="10">
    <source>
        <dbReference type="RuleBase" id="RU361153"/>
    </source>
</evidence>
<comment type="catalytic activity">
    <reaction evidence="8">
        <text>Successive hydrolysis of beta-D-glucose units from the non-reducing ends of (1-&gt;3)-beta-D-glucans, releasing alpha-glucose.</text>
        <dbReference type="EC" id="3.2.1.58"/>
    </reaction>
</comment>
<dbReference type="GO" id="GO:0009986">
    <property type="term" value="C:cell surface"/>
    <property type="evidence" value="ECO:0007669"/>
    <property type="project" value="TreeGrafter"/>
</dbReference>
<gene>
    <name evidence="12" type="ORF">D9615_004348</name>
</gene>
<feature type="domain" description="Glycoside hydrolase family 5" evidence="11">
    <location>
        <begin position="30"/>
        <end position="141"/>
    </location>
</feature>
<evidence type="ECO:0000256" key="6">
    <source>
        <dbReference type="ARBA" id="ARBA00023295"/>
    </source>
</evidence>
<dbReference type="InterPro" id="IPR050386">
    <property type="entry name" value="Glycosyl_hydrolase_5"/>
</dbReference>
<evidence type="ECO:0000256" key="2">
    <source>
        <dbReference type="ARBA" id="ARBA00005641"/>
    </source>
</evidence>
<evidence type="ECO:0000313" key="13">
    <source>
        <dbReference type="Proteomes" id="UP000565441"/>
    </source>
</evidence>
<dbReference type="InterPro" id="IPR017853">
    <property type="entry name" value="GH"/>
</dbReference>
<dbReference type="Pfam" id="PF00150">
    <property type="entry name" value="Cellulase"/>
    <property type="match status" value="1"/>
</dbReference>
<reference evidence="12 13" key="1">
    <citation type="journal article" date="2020" name="ISME J.">
        <title>Uncovering the hidden diversity of litter-decomposition mechanisms in mushroom-forming fungi.</title>
        <authorList>
            <person name="Floudas D."/>
            <person name="Bentzer J."/>
            <person name="Ahren D."/>
            <person name="Johansson T."/>
            <person name="Persson P."/>
            <person name="Tunlid A."/>
        </authorList>
    </citation>
    <scope>NUCLEOTIDE SEQUENCE [LARGE SCALE GENOMIC DNA]</scope>
    <source>
        <strain evidence="12 13">CBS 661.87</strain>
    </source>
</reference>
<dbReference type="GO" id="GO:0004338">
    <property type="term" value="F:glucan exo-1,3-beta-glucosidase activity"/>
    <property type="evidence" value="ECO:0007669"/>
    <property type="project" value="UniProtKB-EC"/>
</dbReference>
<evidence type="ECO:0000256" key="7">
    <source>
        <dbReference type="ARBA" id="ARBA00023316"/>
    </source>
</evidence>
<protein>
    <recommendedName>
        <fullName evidence="9">glucan 1,3-beta-glucosidase</fullName>
        <ecNumber evidence="9">3.2.1.58</ecNumber>
    </recommendedName>
</protein>
<organism evidence="12 13">
    <name type="scientific">Tricholomella constricta</name>
    <dbReference type="NCBI Taxonomy" id="117010"/>
    <lineage>
        <taxon>Eukaryota</taxon>
        <taxon>Fungi</taxon>
        <taxon>Dikarya</taxon>
        <taxon>Basidiomycota</taxon>
        <taxon>Agaricomycotina</taxon>
        <taxon>Agaricomycetes</taxon>
        <taxon>Agaricomycetidae</taxon>
        <taxon>Agaricales</taxon>
        <taxon>Tricholomatineae</taxon>
        <taxon>Lyophyllaceae</taxon>
        <taxon>Tricholomella</taxon>
    </lineage>
</organism>
<evidence type="ECO:0000256" key="9">
    <source>
        <dbReference type="ARBA" id="ARBA00038929"/>
    </source>
</evidence>
<sequence length="150" mass="16404">MFGYWSVPLTSSDTDGSTNVAPYTPGAWQYLLRGLNWAKKHSIHVIIDIHGAPGSQNGYDNSGQRTSNPVWALNPANVSRTVDTLRYIAENIGGMIDVIELLNEPTGFRGDEWAQAVRQFWLDGHDTVRKAAGTGIKVMIGDAFLGVQVC</sequence>
<comment type="caution">
    <text evidence="12">The sequence shown here is derived from an EMBL/GenBank/DDBJ whole genome shotgun (WGS) entry which is preliminary data.</text>
</comment>
<dbReference type="GO" id="GO:0009251">
    <property type="term" value="P:glucan catabolic process"/>
    <property type="evidence" value="ECO:0007669"/>
    <property type="project" value="TreeGrafter"/>
</dbReference>
<dbReference type="PANTHER" id="PTHR31297:SF1">
    <property type="entry name" value="GLUCAN 1,3-BETA-GLUCOSIDASE I_II-RELATED"/>
    <property type="match status" value="1"/>
</dbReference>
<comment type="similarity">
    <text evidence="2 10">Belongs to the glycosyl hydrolase 5 (cellulase A) family.</text>
</comment>
<keyword evidence="7" id="KW-0961">Cell wall biogenesis/degradation</keyword>
<proteinExistence type="inferred from homology"/>
<dbReference type="GO" id="GO:0071555">
    <property type="term" value="P:cell wall organization"/>
    <property type="evidence" value="ECO:0007669"/>
    <property type="project" value="UniProtKB-KW"/>
</dbReference>
<dbReference type="SUPFAM" id="SSF51445">
    <property type="entry name" value="(Trans)glycosidases"/>
    <property type="match status" value="1"/>
</dbReference>
<evidence type="ECO:0000256" key="5">
    <source>
        <dbReference type="ARBA" id="ARBA00022801"/>
    </source>
</evidence>
<keyword evidence="13" id="KW-1185">Reference proteome</keyword>